<evidence type="ECO:0000313" key="3">
    <source>
        <dbReference type="Proteomes" id="UP000001055"/>
    </source>
</evidence>
<gene>
    <name evidence="2" type="ORF">SNOG_04905</name>
</gene>
<dbReference type="GeneID" id="5972193"/>
<accession>Q0UTK9</accession>
<organism evidence="2 3">
    <name type="scientific">Phaeosphaeria nodorum (strain SN15 / ATCC MYA-4574 / FGSC 10173)</name>
    <name type="common">Glume blotch fungus</name>
    <name type="synonym">Parastagonospora nodorum</name>
    <dbReference type="NCBI Taxonomy" id="321614"/>
    <lineage>
        <taxon>Eukaryota</taxon>
        <taxon>Fungi</taxon>
        <taxon>Dikarya</taxon>
        <taxon>Ascomycota</taxon>
        <taxon>Pezizomycotina</taxon>
        <taxon>Dothideomycetes</taxon>
        <taxon>Pleosporomycetidae</taxon>
        <taxon>Pleosporales</taxon>
        <taxon>Pleosporineae</taxon>
        <taxon>Phaeosphaeriaceae</taxon>
        <taxon>Parastagonospora</taxon>
    </lineage>
</organism>
<evidence type="ECO:0000256" key="1">
    <source>
        <dbReference type="SAM" id="MobiDB-lite"/>
    </source>
</evidence>
<dbReference type="HOGENOM" id="CLU_966786_0_0_1"/>
<sequence length="288" mass="32679">MPPLTSSFPFFKLSNLDTEDTSSVRPSDSTEAEEKMWTDTELMDDARPGRRGNTDDQRWKYSAPTKAKEKDVDEGEYLPHPLDEAEDNEDGRLHVVKSWYHVPADGVKAVGWFKSRDSASKGAEKDVTPKFCAFLHRATAYFTFATHNLHARHTSVPYYIHNHNSHATMQSKIFHMAPPLTSQCPEELDTSRVEPSPSEGSQSDWVEVADREWSDEALLDDARPGWQKWAKSDGAIIEQEEKRKKPVSGDGRECHCKATRWKLLLSGSAKDLEMRPCSIRSLEMAARK</sequence>
<reference evidence="3" key="1">
    <citation type="journal article" date="2007" name="Plant Cell">
        <title>Dothideomycete-plant interactions illuminated by genome sequencing and EST analysis of the wheat pathogen Stagonospora nodorum.</title>
        <authorList>
            <person name="Hane J.K."/>
            <person name="Lowe R.G."/>
            <person name="Solomon P.S."/>
            <person name="Tan K.C."/>
            <person name="Schoch C.L."/>
            <person name="Spatafora J.W."/>
            <person name="Crous P.W."/>
            <person name="Kodira C."/>
            <person name="Birren B.W."/>
            <person name="Galagan J.E."/>
            <person name="Torriani S.F."/>
            <person name="McDonald B.A."/>
            <person name="Oliver R.P."/>
        </authorList>
    </citation>
    <scope>NUCLEOTIDE SEQUENCE [LARGE SCALE GENOMIC DNA]</scope>
    <source>
        <strain evidence="3">SN15 / ATCC MYA-4574 / FGSC 10173</strain>
    </source>
</reference>
<proteinExistence type="predicted"/>
<dbReference type="VEuPathDB" id="FungiDB:JI435_439910"/>
<feature type="region of interest" description="Disordered" evidence="1">
    <location>
        <begin position="183"/>
        <end position="205"/>
    </location>
</feature>
<feature type="compositionally biased region" description="Basic and acidic residues" evidence="1">
    <location>
        <begin position="32"/>
        <end position="59"/>
    </location>
</feature>
<dbReference type="AlphaFoldDB" id="Q0UTK9"/>
<evidence type="ECO:0000313" key="2">
    <source>
        <dbReference type="EMBL" id="EAT87296.1"/>
    </source>
</evidence>
<protein>
    <submittedName>
        <fullName evidence="2">Uncharacterized protein</fullName>
    </submittedName>
</protein>
<name>Q0UTK9_PHANO</name>
<dbReference type="Proteomes" id="UP000001055">
    <property type="component" value="Unassembled WGS sequence"/>
</dbReference>
<feature type="region of interest" description="Disordered" evidence="1">
    <location>
        <begin position="1"/>
        <end position="86"/>
    </location>
</feature>
<dbReference type="VEuPathDB" id="FungiDB:JI435_439920"/>
<dbReference type="KEGG" id="pno:SNOG_04905"/>
<dbReference type="RefSeq" id="XP_001795318.1">
    <property type="nucleotide sequence ID" value="XM_001795266.1"/>
</dbReference>
<dbReference type="InParanoid" id="Q0UTK9"/>
<dbReference type="EMBL" id="CH445331">
    <property type="protein sequence ID" value="EAT87296.1"/>
    <property type="molecule type" value="Genomic_DNA"/>
</dbReference>